<feature type="domain" description="Mut7-C RNAse" evidence="1">
    <location>
        <begin position="6"/>
        <end position="146"/>
    </location>
</feature>
<dbReference type="InterPro" id="IPR002782">
    <property type="entry name" value="Mut7-C_RNAse_dom"/>
</dbReference>
<dbReference type="Pfam" id="PF01927">
    <property type="entry name" value="Mut7-C"/>
    <property type="match status" value="1"/>
</dbReference>
<comment type="caution">
    <text evidence="2">The sequence shown here is derived from an EMBL/GenBank/DDBJ whole genome shotgun (WGS) entry which is preliminary data.</text>
</comment>
<evidence type="ECO:0000313" key="2">
    <source>
        <dbReference type="EMBL" id="HDS10602.1"/>
    </source>
</evidence>
<gene>
    <name evidence="2" type="ORF">ENO04_03140</name>
</gene>
<organism evidence="2">
    <name type="scientific">Fervidicoccus fontis</name>
    <dbReference type="NCBI Taxonomy" id="683846"/>
    <lineage>
        <taxon>Archaea</taxon>
        <taxon>Thermoproteota</taxon>
        <taxon>Thermoprotei</taxon>
        <taxon>Fervidicoccales</taxon>
        <taxon>Fervidicoccaceae</taxon>
        <taxon>Fervidicoccus</taxon>
    </lineage>
</organism>
<protein>
    <recommendedName>
        <fullName evidence="1">Mut7-C RNAse domain-containing protein</fullName>
    </recommendedName>
</protein>
<evidence type="ECO:0000259" key="1">
    <source>
        <dbReference type="Pfam" id="PF01927"/>
    </source>
</evidence>
<proteinExistence type="predicted"/>
<dbReference type="EMBL" id="DSDY01000100">
    <property type="protein sequence ID" value="HDS10602.1"/>
    <property type="molecule type" value="Genomic_DNA"/>
</dbReference>
<dbReference type="AlphaFoldDB" id="A0A7C1E2K2"/>
<accession>A0A7C1E2K2</accession>
<dbReference type="PANTHER" id="PTHR39081">
    <property type="entry name" value="MUT7-C DOMAIN-CONTAINING PROTEIN"/>
    <property type="match status" value="1"/>
</dbReference>
<name>A0A7C1E2K2_9CREN</name>
<dbReference type="PANTHER" id="PTHR39081:SF1">
    <property type="entry name" value="MUT7-C RNASE DOMAIN-CONTAINING PROTEIN"/>
    <property type="match status" value="1"/>
</dbReference>
<reference evidence="2" key="1">
    <citation type="journal article" date="2020" name="mSystems">
        <title>Genome- and Community-Level Interaction Insights into Carbon Utilization and Element Cycling Functions of Hydrothermarchaeota in Hydrothermal Sediment.</title>
        <authorList>
            <person name="Zhou Z."/>
            <person name="Liu Y."/>
            <person name="Xu W."/>
            <person name="Pan J."/>
            <person name="Luo Z.H."/>
            <person name="Li M."/>
        </authorList>
    </citation>
    <scope>NUCLEOTIDE SEQUENCE [LARGE SCALE GENOMIC DNA]</scope>
    <source>
        <strain evidence="2">SpSt-123</strain>
    </source>
</reference>
<sequence length="158" mass="18187">MSSDRPRFIVDTMLGKLARYLRILGYDTKYSTELRDEEIINECLYGRILITSDKQLHLSASKRRCVAIHIPSGLQIPEMLALLAREGLVELSIDVTKSRCPICNGELKREPDKANSHLGRRYETYICRRCGNIYWIGKHWRTMLRIINEAKKHASGPG</sequence>